<dbReference type="NCBIfam" id="TIGR02093">
    <property type="entry name" value="P_ylase"/>
    <property type="match status" value="1"/>
</dbReference>
<dbReference type="Proteomes" id="UP000487649">
    <property type="component" value="Unassembled WGS sequence"/>
</dbReference>
<keyword evidence="10 13" id="KW-0119">Carbohydrate metabolism</keyword>
<evidence type="ECO:0000256" key="3">
    <source>
        <dbReference type="ARBA" id="ARBA00004496"/>
    </source>
</evidence>
<protein>
    <recommendedName>
        <fullName evidence="13">Alpha-1,4 glucan phosphorylase</fullName>
        <ecNumber evidence="13">2.4.1.1</ecNumber>
    </recommendedName>
</protein>
<evidence type="ECO:0000256" key="6">
    <source>
        <dbReference type="ARBA" id="ARBA00022533"/>
    </source>
</evidence>
<comment type="subcellular location">
    <subcellularLocation>
        <location evidence="3">Cytoplasm</location>
    </subcellularLocation>
</comment>
<comment type="similarity">
    <text evidence="4 13">Belongs to the glycogen phosphorylase family.</text>
</comment>
<keyword evidence="8 13" id="KW-0808">Transferase</keyword>
<dbReference type="GO" id="GO:0005737">
    <property type="term" value="C:cytoplasm"/>
    <property type="evidence" value="ECO:0007669"/>
    <property type="project" value="UniProtKB-SubCell"/>
</dbReference>
<dbReference type="EMBL" id="WMQE01000042">
    <property type="protein sequence ID" value="MTK22556.1"/>
    <property type="molecule type" value="Genomic_DNA"/>
</dbReference>
<keyword evidence="5" id="KW-0963">Cytoplasm</keyword>
<gene>
    <name evidence="14" type="primary">glgP</name>
    <name evidence="14" type="ORF">GMA92_14155</name>
</gene>
<comment type="caution">
    <text evidence="14">The sequence shown here is derived from an EMBL/GenBank/DDBJ whole genome shotgun (WGS) entry which is preliminary data.</text>
</comment>
<sequence>MANVFANKKTFKETFQTRVEQIYGIKFEESTPHQRYFTLGTLVREYISSNWIETNEAIVEGKHKQVYYFSMEFLMGRLLTNNIMNLGIRPVIEAGLKELDIELNELEKIEADAGLGNGGLGRLAACFMDSIASLGLPGHGNGLRYRYGFFEQKIIDGYQVEVPDKWLQRGYVWEVRKSNESVEVPFYGYVKVEKIDGREVYTHIPEEYVRAVPYDVPVVGDISNGNKTVDTLRLWSSEPTENEYPKNMSAVEYEKGVRNISEFLYPDDSTEEGKILRLKQQYFFVAAGVRWAVRQHKETFGTLDNFMDKNVLHINDTHPALIVPELMRILIDEEGYDWDSAWAITSKTCAYTNHTILAEALEKWPVRLFQPLLPRIYMITEEINRRYCLELLNRYADQPQKVAELAIIGHNQVRMAHLAIVGSFSINGVAQLHTDILTQIEMKDFNEMYPERFNNKTNGITHRRWLLHCNPELTALLDKEIGTGYHTNTFELAKFEEKINDPKVQEAIASMKHARKQALAERIYREQGVQLDPNSIFDIQVKRLHAYKRQLLNAMHIMYLYNRLKEDQEFKANFHPQSFIFGAKAASGYYFAKKVIKLINSIAEKVNNDPDTNQLLKVVFVENYNVTYAELIMPAADLSEQISTASKEASGTGNMKFMMNGAMTIGTMDGANVEIHELVGDENSFIFGLTADEVNNYYQNGGYNPWDLYNSDARIRRVLDQLVNGFLTPDTEEFRDIFNAVTHNGDEYFVLKDFDSYVRAQEKANQAYKNRQHWIEMSIRNISRSGKFSSDRTIQEYADQIWHVTPLKFKK</sequence>
<dbReference type="Gene3D" id="3.40.50.2000">
    <property type="entry name" value="Glycogen Phosphorylase B"/>
    <property type="match status" value="2"/>
</dbReference>
<evidence type="ECO:0000256" key="11">
    <source>
        <dbReference type="ARBA" id="ARBA00025174"/>
    </source>
</evidence>
<evidence type="ECO:0000256" key="12">
    <source>
        <dbReference type="PIRSR" id="PIRSR000460-1"/>
    </source>
</evidence>
<dbReference type="Pfam" id="PF00343">
    <property type="entry name" value="Phosphorylase"/>
    <property type="match status" value="1"/>
</dbReference>
<dbReference type="AlphaFoldDB" id="A0A9X4XFU8"/>
<dbReference type="SUPFAM" id="SSF53756">
    <property type="entry name" value="UDP-Glycosyltransferase/glycogen phosphorylase"/>
    <property type="match status" value="1"/>
</dbReference>
<dbReference type="PROSITE" id="PS00102">
    <property type="entry name" value="PHOSPHORYLASE"/>
    <property type="match status" value="1"/>
</dbReference>
<evidence type="ECO:0000256" key="10">
    <source>
        <dbReference type="ARBA" id="ARBA00023277"/>
    </source>
</evidence>
<evidence type="ECO:0000313" key="14">
    <source>
        <dbReference type="EMBL" id="MTK22556.1"/>
    </source>
</evidence>
<evidence type="ECO:0000256" key="5">
    <source>
        <dbReference type="ARBA" id="ARBA00022490"/>
    </source>
</evidence>
<evidence type="ECO:0000256" key="13">
    <source>
        <dbReference type="RuleBase" id="RU000587"/>
    </source>
</evidence>
<evidence type="ECO:0000256" key="2">
    <source>
        <dbReference type="ARBA" id="ARBA00001933"/>
    </source>
</evidence>
<keyword evidence="9 12" id="KW-0663">Pyridoxal phosphate</keyword>
<evidence type="ECO:0000256" key="7">
    <source>
        <dbReference type="ARBA" id="ARBA00022676"/>
    </source>
</evidence>
<dbReference type="PANTHER" id="PTHR11468:SF3">
    <property type="entry name" value="GLYCOGEN PHOSPHORYLASE, LIVER FORM"/>
    <property type="match status" value="1"/>
</dbReference>
<dbReference type="OrthoDB" id="9760804at2"/>
<organism evidence="14 15">
    <name type="scientific">Turicibacter sanguinis</name>
    <dbReference type="NCBI Taxonomy" id="154288"/>
    <lineage>
        <taxon>Bacteria</taxon>
        <taxon>Bacillati</taxon>
        <taxon>Bacillota</taxon>
        <taxon>Erysipelotrichia</taxon>
        <taxon>Erysipelotrichales</taxon>
        <taxon>Turicibacteraceae</taxon>
        <taxon>Turicibacter</taxon>
    </lineage>
</organism>
<keyword evidence="7 13" id="KW-0328">Glycosyltransferase</keyword>
<proteinExistence type="inferred from homology"/>
<dbReference type="FunFam" id="3.40.50.2000:FF:000153">
    <property type="entry name" value="Alpha-1,4 glucan phosphorylase"/>
    <property type="match status" value="1"/>
</dbReference>
<dbReference type="GO" id="GO:0008184">
    <property type="term" value="F:glycogen phosphorylase activity"/>
    <property type="evidence" value="ECO:0007669"/>
    <property type="project" value="InterPro"/>
</dbReference>
<evidence type="ECO:0000313" key="15">
    <source>
        <dbReference type="Proteomes" id="UP000487649"/>
    </source>
</evidence>
<comment type="cofactor">
    <cofactor evidence="2 13">
        <name>pyridoxal 5'-phosphate</name>
        <dbReference type="ChEBI" id="CHEBI:597326"/>
    </cofactor>
</comment>
<name>A0A9X4XFU8_9FIRM</name>
<evidence type="ECO:0000256" key="1">
    <source>
        <dbReference type="ARBA" id="ARBA00001275"/>
    </source>
</evidence>
<dbReference type="GO" id="GO:0005980">
    <property type="term" value="P:glycogen catabolic process"/>
    <property type="evidence" value="ECO:0007669"/>
    <property type="project" value="TreeGrafter"/>
</dbReference>
<dbReference type="InterPro" id="IPR011833">
    <property type="entry name" value="Glycg_phsphrylas"/>
</dbReference>
<dbReference type="RefSeq" id="WP_055165433.1">
    <property type="nucleotide sequence ID" value="NZ_CYXW01000011.1"/>
</dbReference>
<dbReference type="FunFam" id="3.40.50.2000:FF:000003">
    <property type="entry name" value="Alpha-1,4 glucan phosphorylase"/>
    <property type="match status" value="1"/>
</dbReference>
<dbReference type="GO" id="GO:0030170">
    <property type="term" value="F:pyridoxal phosphate binding"/>
    <property type="evidence" value="ECO:0007669"/>
    <property type="project" value="InterPro"/>
</dbReference>
<evidence type="ECO:0000256" key="8">
    <source>
        <dbReference type="ARBA" id="ARBA00022679"/>
    </source>
</evidence>
<dbReference type="PIRSF" id="PIRSF000460">
    <property type="entry name" value="Pprylas_GlgP"/>
    <property type="match status" value="1"/>
</dbReference>
<accession>A0A9X4XFU8</accession>
<reference evidence="14 15" key="1">
    <citation type="journal article" date="2019" name="Nat. Med.">
        <title>A library of human gut bacterial isolates paired with longitudinal multiomics data enables mechanistic microbiome research.</title>
        <authorList>
            <person name="Poyet M."/>
            <person name="Groussin M."/>
            <person name="Gibbons S.M."/>
            <person name="Avila-Pacheco J."/>
            <person name="Jiang X."/>
            <person name="Kearney S.M."/>
            <person name="Perrotta A.R."/>
            <person name="Berdy B."/>
            <person name="Zhao S."/>
            <person name="Lieberman T.D."/>
            <person name="Swanson P.K."/>
            <person name="Smith M."/>
            <person name="Roesemann S."/>
            <person name="Alexander J.E."/>
            <person name="Rich S.A."/>
            <person name="Livny J."/>
            <person name="Vlamakis H."/>
            <person name="Clish C."/>
            <person name="Bullock K."/>
            <person name="Deik A."/>
            <person name="Scott J."/>
            <person name="Pierce K.A."/>
            <person name="Xavier R.J."/>
            <person name="Alm E.J."/>
        </authorList>
    </citation>
    <scope>NUCLEOTIDE SEQUENCE [LARGE SCALE GENOMIC DNA]</scope>
    <source>
        <strain evidence="14 15">BIOML-A198</strain>
    </source>
</reference>
<dbReference type="EC" id="2.4.1.1" evidence="13"/>
<dbReference type="InterPro" id="IPR035090">
    <property type="entry name" value="Pyridoxal_P_attach_site"/>
</dbReference>
<comment type="catalytic activity">
    <reaction evidence="1 13">
        <text>[(1-&gt;4)-alpha-D-glucosyl](n) + phosphate = [(1-&gt;4)-alpha-D-glucosyl](n-1) + alpha-D-glucose 1-phosphate</text>
        <dbReference type="Rhea" id="RHEA:41732"/>
        <dbReference type="Rhea" id="RHEA-COMP:9584"/>
        <dbReference type="Rhea" id="RHEA-COMP:9586"/>
        <dbReference type="ChEBI" id="CHEBI:15444"/>
        <dbReference type="ChEBI" id="CHEBI:43474"/>
        <dbReference type="ChEBI" id="CHEBI:58601"/>
        <dbReference type="EC" id="2.4.1.1"/>
    </reaction>
</comment>
<keyword evidence="6" id="KW-0021">Allosteric enzyme</keyword>
<comment type="function">
    <text evidence="11">Phosphorylase is an important allosteric enzyme in carbohydrate metabolism. Enzymes from different sources differ in their regulatory mechanisms and in their natural substrates. However, all known phosphorylases share catalytic and structural properties.</text>
</comment>
<evidence type="ECO:0000256" key="9">
    <source>
        <dbReference type="ARBA" id="ARBA00022898"/>
    </source>
</evidence>
<comment type="function">
    <text evidence="13">Allosteric enzyme that catalyzes the rate-limiting step in glycogen catabolism, the phosphorolytic cleavage of glycogen to produce glucose-1-phosphate, and plays a central role in maintaining cellular and organismal glucose homeostasis.</text>
</comment>
<evidence type="ECO:0000256" key="4">
    <source>
        <dbReference type="ARBA" id="ARBA00006047"/>
    </source>
</evidence>
<dbReference type="InterPro" id="IPR000811">
    <property type="entry name" value="Glyco_trans_35"/>
</dbReference>
<dbReference type="CDD" id="cd04300">
    <property type="entry name" value="GT35_Glycogen_Phosphorylase"/>
    <property type="match status" value="1"/>
</dbReference>
<dbReference type="PANTHER" id="PTHR11468">
    <property type="entry name" value="GLYCOGEN PHOSPHORYLASE"/>
    <property type="match status" value="1"/>
</dbReference>
<feature type="modified residue" description="N6-(pyridoxal phosphate)lysine" evidence="12">
    <location>
        <position position="656"/>
    </location>
</feature>